<protein>
    <submittedName>
        <fullName evidence="1">Uncharacterized protein</fullName>
    </submittedName>
</protein>
<dbReference type="AlphaFoldDB" id="A0A835JSS5"/>
<reference evidence="1 2" key="1">
    <citation type="submission" date="2020-10" db="EMBL/GenBank/DDBJ databases">
        <title>Plant Genome Project.</title>
        <authorList>
            <person name="Zhang R.-G."/>
        </authorList>
    </citation>
    <scope>NUCLEOTIDE SEQUENCE [LARGE SCALE GENOMIC DNA]</scope>
    <source>
        <strain evidence="1">FAFU-HL-1</strain>
        <tissue evidence="1">Leaf</tissue>
    </source>
</reference>
<keyword evidence="2" id="KW-1185">Reference proteome</keyword>
<name>A0A835JSS5_9ROSI</name>
<dbReference type="Proteomes" id="UP000657918">
    <property type="component" value="Chromosome 11"/>
</dbReference>
<evidence type="ECO:0000313" key="2">
    <source>
        <dbReference type="Proteomes" id="UP000657918"/>
    </source>
</evidence>
<accession>A0A835JSS5</accession>
<proteinExistence type="predicted"/>
<dbReference type="EMBL" id="JADGMS010000011">
    <property type="protein sequence ID" value="KAF9672355.1"/>
    <property type="molecule type" value="Genomic_DNA"/>
</dbReference>
<comment type="caution">
    <text evidence="1">The sequence shown here is derived from an EMBL/GenBank/DDBJ whole genome shotgun (WGS) entry which is preliminary data.</text>
</comment>
<evidence type="ECO:0000313" key="1">
    <source>
        <dbReference type="EMBL" id="KAF9672355.1"/>
    </source>
</evidence>
<organism evidence="1 2">
    <name type="scientific">Salix dunnii</name>
    <dbReference type="NCBI Taxonomy" id="1413687"/>
    <lineage>
        <taxon>Eukaryota</taxon>
        <taxon>Viridiplantae</taxon>
        <taxon>Streptophyta</taxon>
        <taxon>Embryophyta</taxon>
        <taxon>Tracheophyta</taxon>
        <taxon>Spermatophyta</taxon>
        <taxon>Magnoliopsida</taxon>
        <taxon>eudicotyledons</taxon>
        <taxon>Gunneridae</taxon>
        <taxon>Pentapetalae</taxon>
        <taxon>rosids</taxon>
        <taxon>fabids</taxon>
        <taxon>Malpighiales</taxon>
        <taxon>Salicaceae</taxon>
        <taxon>Saliceae</taxon>
        <taxon>Salix</taxon>
    </lineage>
</organism>
<sequence>MNGFPAMINLGFAANKVPGHNGICISSALQQCASGSSRFFIYFWFISICTQSLHFDHNELKR</sequence>
<gene>
    <name evidence="1" type="ORF">SADUNF_Sadunf11G0033000</name>
</gene>